<dbReference type="PIRSF" id="PIRSF006156">
    <property type="entry name" value="YafQ"/>
    <property type="match status" value="1"/>
</dbReference>
<reference evidence="3 4" key="1">
    <citation type="journal article" date="2015" name="Nature">
        <title>rRNA introns, odd ribosomes, and small enigmatic genomes across a large radiation of phyla.</title>
        <authorList>
            <person name="Brown C.T."/>
            <person name="Hug L.A."/>
            <person name="Thomas B.C."/>
            <person name="Sharon I."/>
            <person name="Castelle C.J."/>
            <person name="Singh A."/>
            <person name="Wilkins M.J."/>
            <person name="Williams K.H."/>
            <person name="Banfield J.F."/>
        </authorList>
    </citation>
    <scope>NUCLEOTIDE SEQUENCE [LARGE SCALE GENOMIC DNA]</scope>
</reference>
<sequence length="94" mass="11449">MYYKLRYSSRFKRQYKKLCRSGQNRIVTELIKIMNFLADNKRLPEKNFVHKLSGEFEGFYECHIFPDWLLIYRVYEDILVLEFVATGTHAELFE</sequence>
<dbReference type="Gene3D" id="3.30.2310.20">
    <property type="entry name" value="RelE-like"/>
    <property type="match status" value="1"/>
</dbReference>
<dbReference type="AlphaFoldDB" id="A0A0G0GCP5"/>
<feature type="active site" description="Proton donor" evidence="2">
    <location>
        <position position="89"/>
    </location>
</feature>
<gene>
    <name evidence="3" type="ORF">US42_C0006G0049</name>
</gene>
<dbReference type="GO" id="GO:0006402">
    <property type="term" value="P:mRNA catabolic process"/>
    <property type="evidence" value="ECO:0007669"/>
    <property type="project" value="TreeGrafter"/>
</dbReference>
<keyword evidence="1" id="KW-1277">Toxin-antitoxin system</keyword>
<evidence type="ECO:0000256" key="2">
    <source>
        <dbReference type="PIRSR" id="PIRSR006156-1"/>
    </source>
</evidence>
<dbReference type="Pfam" id="PF15738">
    <property type="entry name" value="YafQ_toxin"/>
    <property type="match status" value="1"/>
</dbReference>
<dbReference type="GO" id="GO:0006415">
    <property type="term" value="P:translational termination"/>
    <property type="evidence" value="ECO:0007669"/>
    <property type="project" value="TreeGrafter"/>
</dbReference>
<evidence type="ECO:0000313" key="4">
    <source>
        <dbReference type="Proteomes" id="UP000034849"/>
    </source>
</evidence>
<organism evidence="3 4">
    <name type="scientific">Candidatus Magasanikbacteria bacterium GW2011_GWC2_37_14</name>
    <dbReference type="NCBI Taxonomy" id="1619046"/>
    <lineage>
        <taxon>Bacteria</taxon>
        <taxon>Candidatus Magasanikiibacteriota</taxon>
    </lineage>
</organism>
<comment type="caution">
    <text evidence="3">The sequence shown here is derived from an EMBL/GenBank/DDBJ whole genome shotgun (WGS) entry which is preliminary data.</text>
</comment>
<dbReference type="InterPro" id="IPR007712">
    <property type="entry name" value="RelE/ParE_toxin"/>
</dbReference>
<dbReference type="NCBIfam" id="TIGR02385">
    <property type="entry name" value="RelE_StbE"/>
    <property type="match status" value="1"/>
</dbReference>
<dbReference type="STRING" id="1619046.US42_C0006G0049"/>
<evidence type="ECO:0000313" key="3">
    <source>
        <dbReference type="EMBL" id="KKQ27742.1"/>
    </source>
</evidence>
<dbReference type="EMBL" id="LBSX01000006">
    <property type="protein sequence ID" value="KKQ27742.1"/>
    <property type="molecule type" value="Genomic_DNA"/>
</dbReference>
<dbReference type="Proteomes" id="UP000034849">
    <property type="component" value="Unassembled WGS sequence"/>
</dbReference>
<name>A0A0G0GCP5_9BACT</name>
<accession>A0A0G0GCP5</accession>
<protein>
    <submittedName>
        <fullName evidence="3">Addiction module toxin, RelE/StbE family</fullName>
    </submittedName>
</protein>
<evidence type="ECO:0000256" key="1">
    <source>
        <dbReference type="ARBA" id="ARBA00022649"/>
    </source>
</evidence>
<dbReference type="PANTHER" id="PTHR40588">
    <property type="entry name" value="MRNA INTERFERASE TOXIN YAFQ"/>
    <property type="match status" value="1"/>
</dbReference>
<dbReference type="SUPFAM" id="SSF143011">
    <property type="entry name" value="RelE-like"/>
    <property type="match status" value="1"/>
</dbReference>
<dbReference type="InterPro" id="IPR035093">
    <property type="entry name" value="RelE/ParE_toxin_dom_sf"/>
</dbReference>
<dbReference type="PANTHER" id="PTHR40588:SF1">
    <property type="entry name" value="MRNA INTERFERASE TOXIN YAFQ"/>
    <property type="match status" value="1"/>
</dbReference>
<dbReference type="InterPro" id="IPR004386">
    <property type="entry name" value="Toxin_YafQ-like"/>
</dbReference>
<dbReference type="GO" id="GO:0004521">
    <property type="term" value="F:RNA endonuclease activity"/>
    <property type="evidence" value="ECO:0007669"/>
    <property type="project" value="TreeGrafter"/>
</dbReference>
<proteinExistence type="predicted"/>